<protein>
    <submittedName>
        <fullName evidence="1">Uncharacterized protein</fullName>
    </submittedName>
</protein>
<evidence type="ECO:0000313" key="2">
    <source>
        <dbReference type="Proteomes" id="UP000239863"/>
    </source>
</evidence>
<gene>
    <name evidence="1" type="ORF">BD821_1172</name>
</gene>
<reference evidence="1 2" key="1">
    <citation type="submission" date="2018-02" db="EMBL/GenBank/DDBJ databases">
        <title>Genomic Encyclopedia of Archaeal and Bacterial Type Strains, Phase II (KMG-II): from individual species to whole genera.</title>
        <authorList>
            <person name="Goeker M."/>
        </authorList>
    </citation>
    <scope>NUCLEOTIDE SEQUENCE [LARGE SCALE GENOMIC DNA]</scope>
    <source>
        <strain evidence="1 2">DSM 15099</strain>
    </source>
</reference>
<sequence>MILKLKRLNYKYIIFLSLANKDIRMIEIEKYIEDRVKEYNLYQRTSTKNKKIISDWKTDEKQDLLIMTVESENPLPIPVRGIKYFTQLLIEHLEKEDRLLHDEILKKKTFFRTVDIEVQENNPLKNDIDVEEKIVEVKETTSLKKDVEETKEVQGVNINLREVRKLILREEIIGLLIKSNISEEKLEEIKGVLDSVN</sequence>
<dbReference type="EMBL" id="PTIS01000017">
    <property type="protein sequence ID" value="PPK46302.1"/>
    <property type="molecule type" value="Genomic_DNA"/>
</dbReference>
<dbReference type="Proteomes" id="UP000239863">
    <property type="component" value="Unassembled WGS sequence"/>
</dbReference>
<organism evidence="1 2">
    <name type="scientific">Clostridium algidicarnis DSM 15099</name>
    <dbReference type="NCBI Taxonomy" id="1121295"/>
    <lineage>
        <taxon>Bacteria</taxon>
        <taxon>Bacillati</taxon>
        <taxon>Bacillota</taxon>
        <taxon>Clostridia</taxon>
        <taxon>Eubacteriales</taxon>
        <taxon>Clostridiaceae</taxon>
        <taxon>Clostridium</taxon>
    </lineage>
</organism>
<dbReference type="AlphaFoldDB" id="A0A2S6FVB6"/>
<comment type="caution">
    <text evidence="1">The sequence shown here is derived from an EMBL/GenBank/DDBJ whole genome shotgun (WGS) entry which is preliminary data.</text>
</comment>
<proteinExistence type="predicted"/>
<evidence type="ECO:0000313" key="1">
    <source>
        <dbReference type="EMBL" id="PPK46302.1"/>
    </source>
</evidence>
<accession>A0A2S6FVB6</accession>
<name>A0A2S6FVB6_9CLOT</name>